<dbReference type="EMBL" id="JAULJE010000009">
    <property type="protein sequence ID" value="KAK1338729.1"/>
    <property type="molecule type" value="Genomic_DNA"/>
</dbReference>
<gene>
    <name evidence="2" type="ORF">QTO34_019386</name>
</gene>
<evidence type="ECO:0000313" key="3">
    <source>
        <dbReference type="Proteomes" id="UP001177744"/>
    </source>
</evidence>
<name>A0AA40LP79_CNENI</name>
<comment type="caution">
    <text evidence="2">The sequence shown here is derived from an EMBL/GenBank/DDBJ whole genome shotgun (WGS) entry which is preliminary data.</text>
</comment>
<sequence length="277" mass="30735">MEKPPTLRSWAPVPAAGCGLGDREAAHPAVQVPAPAAGYSMGSRASEAPALRCWMPVRSLPHTCVPLLNEPCNSHQDCRGQSAPCGFGKEPVYKVSWERVCCLSGFHVAPLGNSETHAAPWPVASGCAHRIFAWGLRLCDSGKGSTQEPRTQVLPRAHSQVVNAKEKFLREIESYSSEHMIKLPIADRENVLVAKRHEKPAEEKFEAKELEIMPAFKASKDRLTFFLEANEAGDFKLKPVLIYHSKITRALKNYTKYTLPMEQHSLDDITLVYSMVF</sequence>
<dbReference type="InterPro" id="IPR004875">
    <property type="entry name" value="DDE_SF_endonuclease_dom"/>
</dbReference>
<proteinExistence type="predicted"/>
<evidence type="ECO:0000259" key="1">
    <source>
        <dbReference type="Pfam" id="PF03184"/>
    </source>
</evidence>
<dbReference type="Proteomes" id="UP001177744">
    <property type="component" value="Unassembled WGS sequence"/>
</dbReference>
<protein>
    <recommendedName>
        <fullName evidence="1">DDE-1 domain-containing protein</fullName>
    </recommendedName>
</protein>
<dbReference type="Pfam" id="PF03184">
    <property type="entry name" value="DDE_1"/>
    <property type="match status" value="1"/>
</dbReference>
<dbReference type="GO" id="GO:0003676">
    <property type="term" value="F:nucleic acid binding"/>
    <property type="evidence" value="ECO:0007669"/>
    <property type="project" value="InterPro"/>
</dbReference>
<reference evidence="2" key="1">
    <citation type="submission" date="2023-06" db="EMBL/GenBank/DDBJ databases">
        <title>Reference genome for the Northern bat (Eptesicus nilssonii), a most northern bat species.</title>
        <authorList>
            <person name="Laine V.N."/>
            <person name="Pulliainen A.T."/>
            <person name="Lilley T.M."/>
        </authorList>
    </citation>
    <scope>NUCLEOTIDE SEQUENCE</scope>
    <source>
        <strain evidence="2">BLF_Eptnil</strain>
        <tissue evidence="2">Kidney</tissue>
    </source>
</reference>
<accession>A0AA40LP79</accession>
<evidence type="ECO:0000313" key="2">
    <source>
        <dbReference type="EMBL" id="KAK1338729.1"/>
    </source>
</evidence>
<organism evidence="2 3">
    <name type="scientific">Cnephaeus nilssonii</name>
    <name type="common">Northern bat</name>
    <name type="synonym">Eptesicus nilssonii</name>
    <dbReference type="NCBI Taxonomy" id="3371016"/>
    <lineage>
        <taxon>Eukaryota</taxon>
        <taxon>Metazoa</taxon>
        <taxon>Chordata</taxon>
        <taxon>Craniata</taxon>
        <taxon>Vertebrata</taxon>
        <taxon>Euteleostomi</taxon>
        <taxon>Mammalia</taxon>
        <taxon>Eutheria</taxon>
        <taxon>Laurasiatheria</taxon>
        <taxon>Chiroptera</taxon>
        <taxon>Yangochiroptera</taxon>
        <taxon>Vespertilionidae</taxon>
        <taxon>Cnephaeus</taxon>
    </lineage>
</organism>
<keyword evidence="3" id="KW-1185">Reference proteome</keyword>
<feature type="domain" description="DDE-1" evidence="1">
    <location>
        <begin position="220"/>
        <end position="263"/>
    </location>
</feature>
<dbReference type="AlphaFoldDB" id="A0AA40LP79"/>